<dbReference type="Pfam" id="PF00512">
    <property type="entry name" value="HisKA"/>
    <property type="match status" value="1"/>
</dbReference>
<dbReference type="PRINTS" id="PR00344">
    <property type="entry name" value="BCTRLSENSOR"/>
</dbReference>
<evidence type="ECO:0000256" key="10">
    <source>
        <dbReference type="SAM" id="Phobius"/>
    </source>
</evidence>
<keyword evidence="5" id="KW-0808">Transferase</keyword>
<dbReference type="CDD" id="cd00082">
    <property type="entry name" value="HisKA"/>
    <property type="match status" value="1"/>
</dbReference>
<reference evidence="12" key="1">
    <citation type="submission" date="2024-05" db="EMBL/GenBank/DDBJ databases">
        <title>Draft genome assemblies of 36 bacteria isolated from hibernating arctic ground squirrels.</title>
        <authorList>
            <person name="McKee H."/>
            <person name="Mullen L."/>
            <person name="Drown D.M."/>
            <person name="Duddleston K.N."/>
        </authorList>
    </citation>
    <scope>NUCLEOTIDE SEQUENCE</scope>
    <source>
        <strain evidence="12">AN1007</strain>
    </source>
</reference>
<keyword evidence="10" id="KW-1133">Transmembrane helix</keyword>
<feature type="domain" description="Histidine kinase" evidence="11">
    <location>
        <begin position="93"/>
        <end position="307"/>
    </location>
</feature>
<dbReference type="SUPFAM" id="SSF55874">
    <property type="entry name" value="ATPase domain of HSP90 chaperone/DNA topoisomerase II/histidine kinase"/>
    <property type="match status" value="1"/>
</dbReference>
<keyword evidence="9" id="KW-0902">Two-component regulatory system</keyword>
<evidence type="ECO:0000256" key="9">
    <source>
        <dbReference type="ARBA" id="ARBA00023012"/>
    </source>
</evidence>
<dbReference type="CDD" id="cd00075">
    <property type="entry name" value="HATPase"/>
    <property type="match status" value="1"/>
</dbReference>
<proteinExistence type="predicted"/>
<keyword evidence="6" id="KW-0547">Nucleotide-binding</keyword>
<dbReference type="SUPFAM" id="SSF47384">
    <property type="entry name" value="Homodimeric domain of signal transducing histidine kinase"/>
    <property type="match status" value="1"/>
</dbReference>
<dbReference type="InterPro" id="IPR004358">
    <property type="entry name" value="Sig_transdc_His_kin-like_C"/>
</dbReference>
<dbReference type="Gene3D" id="3.30.565.10">
    <property type="entry name" value="Histidine kinase-like ATPase, C-terminal domain"/>
    <property type="match status" value="1"/>
</dbReference>
<dbReference type="GO" id="GO:0005886">
    <property type="term" value="C:plasma membrane"/>
    <property type="evidence" value="ECO:0007669"/>
    <property type="project" value="TreeGrafter"/>
</dbReference>
<sequence length="314" mass="36277">MVLMSLTNVVIMVLALIVTYLFFYIYRLRSNLSEMMLVLEDIIRGNTNRRLLIPHHDISTQICYKINEIVKINNEKLSGLKKAEQSNKLLMTSLSHDIRTPLTSLLGYLEAIDKGIVDGVEKDEYIQIARAKAQDLKEYIDILFEWFKLDAKEQTFHFEEVEIYELTRNIVAGWITVFDKHHFQYKLDIPSDELCMYVDKNAYSRIVNNLIQNVITHSGGNLIELAMSYREEQVKITITDNGRGISEKDLPFVFDRLYVCDPSRKSKSSGLGLSIVKELVKGHNGKIFAESRSSQYTQFIVILPLNIEEAERRS</sequence>
<dbReference type="PANTHER" id="PTHR45453:SF1">
    <property type="entry name" value="PHOSPHATE REGULON SENSOR PROTEIN PHOR"/>
    <property type="match status" value="1"/>
</dbReference>
<keyword evidence="8" id="KW-0067">ATP-binding</keyword>
<dbReference type="InterPro" id="IPR003661">
    <property type="entry name" value="HisK_dim/P_dom"/>
</dbReference>
<name>A0AAU8NHH2_9BACL</name>
<protein>
    <recommendedName>
        <fullName evidence="3">histidine kinase</fullName>
        <ecNumber evidence="3">2.7.13.3</ecNumber>
    </recommendedName>
</protein>
<accession>A0AAU8NHH2</accession>
<evidence type="ECO:0000256" key="5">
    <source>
        <dbReference type="ARBA" id="ARBA00022679"/>
    </source>
</evidence>
<dbReference type="Gene3D" id="1.10.287.130">
    <property type="match status" value="1"/>
</dbReference>
<evidence type="ECO:0000259" key="11">
    <source>
        <dbReference type="PROSITE" id="PS50109"/>
    </source>
</evidence>
<evidence type="ECO:0000256" key="2">
    <source>
        <dbReference type="ARBA" id="ARBA00004370"/>
    </source>
</evidence>
<comment type="subcellular location">
    <subcellularLocation>
        <location evidence="2">Membrane</location>
    </subcellularLocation>
</comment>
<dbReference type="GO" id="GO:0000155">
    <property type="term" value="F:phosphorelay sensor kinase activity"/>
    <property type="evidence" value="ECO:0007669"/>
    <property type="project" value="InterPro"/>
</dbReference>
<evidence type="ECO:0000313" key="12">
    <source>
        <dbReference type="EMBL" id="XCP96053.1"/>
    </source>
</evidence>
<dbReference type="InterPro" id="IPR050351">
    <property type="entry name" value="BphY/WalK/GraS-like"/>
</dbReference>
<dbReference type="EMBL" id="CP159992">
    <property type="protein sequence ID" value="XCP96053.1"/>
    <property type="molecule type" value="Genomic_DNA"/>
</dbReference>
<evidence type="ECO:0000256" key="4">
    <source>
        <dbReference type="ARBA" id="ARBA00022553"/>
    </source>
</evidence>
<dbReference type="GO" id="GO:0016036">
    <property type="term" value="P:cellular response to phosphate starvation"/>
    <property type="evidence" value="ECO:0007669"/>
    <property type="project" value="TreeGrafter"/>
</dbReference>
<dbReference type="AlphaFoldDB" id="A0AAU8NHH2"/>
<dbReference type="InterPro" id="IPR005467">
    <property type="entry name" value="His_kinase_dom"/>
</dbReference>
<evidence type="ECO:0000256" key="6">
    <source>
        <dbReference type="ARBA" id="ARBA00022741"/>
    </source>
</evidence>
<evidence type="ECO:0000256" key="7">
    <source>
        <dbReference type="ARBA" id="ARBA00022777"/>
    </source>
</evidence>
<dbReference type="RefSeq" id="WP_342552204.1">
    <property type="nucleotide sequence ID" value="NZ_CP159992.1"/>
</dbReference>
<dbReference type="SMART" id="SM00388">
    <property type="entry name" value="HisKA"/>
    <property type="match status" value="1"/>
</dbReference>
<dbReference type="PANTHER" id="PTHR45453">
    <property type="entry name" value="PHOSPHATE REGULON SENSOR PROTEIN PHOR"/>
    <property type="match status" value="1"/>
</dbReference>
<gene>
    <name evidence="12" type="ORF">ABXS70_04885</name>
</gene>
<keyword evidence="10" id="KW-0472">Membrane</keyword>
<dbReference type="InterPro" id="IPR036890">
    <property type="entry name" value="HATPase_C_sf"/>
</dbReference>
<keyword evidence="7 12" id="KW-0418">Kinase</keyword>
<comment type="catalytic activity">
    <reaction evidence="1">
        <text>ATP + protein L-histidine = ADP + protein N-phospho-L-histidine.</text>
        <dbReference type="EC" id="2.7.13.3"/>
    </reaction>
</comment>
<feature type="transmembrane region" description="Helical" evidence="10">
    <location>
        <begin position="6"/>
        <end position="26"/>
    </location>
</feature>
<dbReference type="InterPro" id="IPR003594">
    <property type="entry name" value="HATPase_dom"/>
</dbReference>
<dbReference type="PROSITE" id="PS50109">
    <property type="entry name" value="HIS_KIN"/>
    <property type="match status" value="1"/>
</dbReference>
<dbReference type="EC" id="2.7.13.3" evidence="3"/>
<dbReference type="GO" id="GO:0005524">
    <property type="term" value="F:ATP binding"/>
    <property type="evidence" value="ECO:0007669"/>
    <property type="project" value="UniProtKB-KW"/>
</dbReference>
<evidence type="ECO:0000256" key="3">
    <source>
        <dbReference type="ARBA" id="ARBA00012438"/>
    </source>
</evidence>
<keyword evidence="4" id="KW-0597">Phosphoprotein</keyword>
<dbReference type="SMART" id="SM00387">
    <property type="entry name" value="HATPase_c"/>
    <property type="match status" value="1"/>
</dbReference>
<dbReference type="InterPro" id="IPR036097">
    <property type="entry name" value="HisK_dim/P_sf"/>
</dbReference>
<keyword evidence="10" id="KW-0812">Transmembrane</keyword>
<evidence type="ECO:0000256" key="8">
    <source>
        <dbReference type="ARBA" id="ARBA00022840"/>
    </source>
</evidence>
<dbReference type="GO" id="GO:0004721">
    <property type="term" value="F:phosphoprotein phosphatase activity"/>
    <property type="evidence" value="ECO:0007669"/>
    <property type="project" value="TreeGrafter"/>
</dbReference>
<dbReference type="Pfam" id="PF02518">
    <property type="entry name" value="HATPase_c"/>
    <property type="match status" value="1"/>
</dbReference>
<organism evidence="12">
    <name type="scientific">Paenibacillus sp. AN1007</name>
    <dbReference type="NCBI Taxonomy" id="3151385"/>
    <lineage>
        <taxon>Bacteria</taxon>
        <taxon>Bacillati</taxon>
        <taxon>Bacillota</taxon>
        <taxon>Bacilli</taxon>
        <taxon>Bacillales</taxon>
        <taxon>Paenibacillaceae</taxon>
        <taxon>Paenibacillus</taxon>
    </lineage>
</organism>
<evidence type="ECO:0000256" key="1">
    <source>
        <dbReference type="ARBA" id="ARBA00000085"/>
    </source>
</evidence>